<proteinExistence type="predicted"/>
<dbReference type="RefSeq" id="WP_050375838.1">
    <property type="nucleotide sequence ID" value="NZ_KQ257835.1"/>
</dbReference>
<gene>
    <name evidence="3" type="ORF">IQ63_45220</name>
</gene>
<evidence type="ECO:0000259" key="2">
    <source>
        <dbReference type="Pfam" id="PF05899"/>
    </source>
</evidence>
<dbReference type="PANTHER" id="PTHR40943">
    <property type="entry name" value="CYTOPLASMIC PROTEIN-RELATED"/>
    <property type="match status" value="1"/>
</dbReference>
<dbReference type="AlphaFoldDB" id="A0A0L0JCU4"/>
<protein>
    <recommendedName>
        <fullName evidence="2">(S)-ureidoglycine aminohydrolase cupin domain-containing protein</fullName>
    </recommendedName>
</protein>
<dbReference type="Gene3D" id="2.60.120.10">
    <property type="entry name" value="Jelly Rolls"/>
    <property type="match status" value="1"/>
</dbReference>
<dbReference type="OrthoDB" id="9799053at2"/>
<feature type="domain" description="(S)-ureidoglycine aminohydrolase cupin" evidence="2">
    <location>
        <begin position="38"/>
        <end position="108"/>
    </location>
</feature>
<evidence type="ECO:0000256" key="1">
    <source>
        <dbReference type="SAM" id="MobiDB-lite"/>
    </source>
</evidence>
<feature type="region of interest" description="Disordered" evidence="1">
    <location>
        <begin position="9"/>
        <end position="29"/>
    </location>
</feature>
<dbReference type="EMBL" id="JPPY01000263">
    <property type="protein sequence ID" value="KND23279.1"/>
    <property type="molecule type" value="Genomic_DNA"/>
</dbReference>
<dbReference type="PANTHER" id="PTHR40943:SF1">
    <property type="entry name" value="CYTOPLASMIC PROTEIN"/>
    <property type="match status" value="1"/>
</dbReference>
<comment type="caution">
    <text evidence="3">The sequence shown here is derived from an EMBL/GenBank/DDBJ whole genome shotgun (WGS) entry which is preliminary data.</text>
</comment>
<dbReference type="PATRIC" id="fig|42234.21.peg.9288"/>
<name>A0A0L0JCU4_9ACTN</name>
<evidence type="ECO:0000313" key="3">
    <source>
        <dbReference type="EMBL" id="KND23279.1"/>
    </source>
</evidence>
<dbReference type="InterPro" id="IPR008579">
    <property type="entry name" value="UGlyAH_Cupin_dom"/>
</dbReference>
<organism evidence="3 4">
    <name type="scientific">Streptomyces acidiscabies</name>
    <dbReference type="NCBI Taxonomy" id="42234"/>
    <lineage>
        <taxon>Bacteria</taxon>
        <taxon>Bacillati</taxon>
        <taxon>Actinomycetota</taxon>
        <taxon>Actinomycetes</taxon>
        <taxon>Kitasatosporales</taxon>
        <taxon>Streptomycetaceae</taxon>
        <taxon>Streptomyces</taxon>
    </lineage>
</organism>
<reference evidence="4" key="1">
    <citation type="submission" date="2014-07" db="EMBL/GenBank/DDBJ databases">
        <title>Genome sequencing of plant-pathogenic Streptomyces species.</title>
        <authorList>
            <person name="Harrison J."/>
            <person name="Sapp M."/>
            <person name="Thwaites R."/>
            <person name="Studholme D.J."/>
        </authorList>
    </citation>
    <scope>NUCLEOTIDE SEQUENCE [LARGE SCALE GENOMIC DNA]</scope>
    <source>
        <strain evidence="4">NCPPB 4445</strain>
    </source>
</reference>
<dbReference type="InterPro" id="IPR011051">
    <property type="entry name" value="RmlC_Cupin_sf"/>
</dbReference>
<dbReference type="InterPro" id="IPR014710">
    <property type="entry name" value="RmlC-like_jellyroll"/>
</dbReference>
<dbReference type="Pfam" id="PF05899">
    <property type="entry name" value="Cupin_3"/>
    <property type="match status" value="1"/>
</dbReference>
<feature type="compositionally biased region" description="Polar residues" evidence="1">
    <location>
        <begin position="19"/>
        <end position="29"/>
    </location>
</feature>
<dbReference type="Proteomes" id="UP000037151">
    <property type="component" value="Unassembled WGS sequence"/>
</dbReference>
<evidence type="ECO:0000313" key="4">
    <source>
        <dbReference type="Proteomes" id="UP000037151"/>
    </source>
</evidence>
<sequence>MAFEILSGLDTRMPAAQPKPTSVDGQVESSVSIPGLRTGEVGLWECDEGTFTADRSTFAEVCYIIAGEAVIATDGASDDMAVSAGSLFVLPRGWRGTWTIREPVRKAFVLISDESPA</sequence>
<accession>A0A0L0JCU4</accession>
<dbReference type="SUPFAM" id="SSF51182">
    <property type="entry name" value="RmlC-like cupins"/>
    <property type="match status" value="1"/>
</dbReference>